<dbReference type="Pfam" id="PF00034">
    <property type="entry name" value="Cytochrom_C"/>
    <property type="match status" value="1"/>
</dbReference>
<dbReference type="STRING" id="861299.J421_1806"/>
<organism evidence="7 8">
    <name type="scientific">Gemmatirosa kalamazoonensis</name>
    <dbReference type="NCBI Taxonomy" id="861299"/>
    <lineage>
        <taxon>Bacteria</taxon>
        <taxon>Pseudomonadati</taxon>
        <taxon>Gemmatimonadota</taxon>
        <taxon>Gemmatimonadia</taxon>
        <taxon>Gemmatimonadales</taxon>
        <taxon>Gemmatimonadaceae</taxon>
        <taxon>Gemmatirosa</taxon>
    </lineage>
</organism>
<dbReference type="InterPro" id="IPR051459">
    <property type="entry name" value="Cytochrome_c-type_DH"/>
</dbReference>
<evidence type="ECO:0000313" key="7">
    <source>
        <dbReference type="EMBL" id="AHG89343.1"/>
    </source>
</evidence>
<dbReference type="EMBL" id="CP007128">
    <property type="protein sequence ID" value="AHG89343.1"/>
    <property type="molecule type" value="Genomic_DNA"/>
</dbReference>
<dbReference type="HOGENOM" id="CLU_058582_1_0_0"/>
<feature type="region of interest" description="Disordered" evidence="5">
    <location>
        <begin position="273"/>
        <end position="326"/>
    </location>
</feature>
<dbReference type="KEGG" id="gba:J421_1806"/>
<evidence type="ECO:0000256" key="1">
    <source>
        <dbReference type="ARBA" id="ARBA00022617"/>
    </source>
</evidence>
<dbReference type="SUPFAM" id="SSF46626">
    <property type="entry name" value="Cytochrome c"/>
    <property type="match status" value="2"/>
</dbReference>
<evidence type="ECO:0000259" key="6">
    <source>
        <dbReference type="PROSITE" id="PS51007"/>
    </source>
</evidence>
<reference evidence="7 8" key="1">
    <citation type="journal article" date="2014" name="Genome Announc.">
        <title>Genome Sequence and Methylome of Soil Bacterium Gemmatirosa kalamazoonensis KBS708T, a Member of the Rarely Cultivated Gemmatimonadetes Phylum.</title>
        <authorList>
            <person name="Debruyn J.M."/>
            <person name="Radosevich M."/>
            <person name="Wommack K.E."/>
            <person name="Polson S.W."/>
            <person name="Hauser L.J."/>
            <person name="Fawaz M.N."/>
            <person name="Korlach J."/>
            <person name="Tsai Y.C."/>
        </authorList>
    </citation>
    <scope>NUCLEOTIDE SEQUENCE [LARGE SCALE GENOMIC DNA]</scope>
    <source>
        <strain evidence="7 8">KBS708</strain>
    </source>
</reference>
<protein>
    <submittedName>
        <fullName evidence="7">Cytochrome c class I</fullName>
    </submittedName>
</protein>
<dbReference type="InterPro" id="IPR036909">
    <property type="entry name" value="Cyt_c-like_dom_sf"/>
</dbReference>
<dbReference type="Gene3D" id="1.10.760.10">
    <property type="entry name" value="Cytochrome c-like domain"/>
    <property type="match status" value="2"/>
</dbReference>
<feature type="domain" description="Cytochrome c" evidence="6">
    <location>
        <begin position="186"/>
        <end position="270"/>
    </location>
</feature>
<keyword evidence="2 4" id="KW-0479">Metal-binding</keyword>
<keyword evidence="1 4" id="KW-0349">Heme</keyword>
<evidence type="ECO:0000256" key="2">
    <source>
        <dbReference type="ARBA" id="ARBA00022723"/>
    </source>
</evidence>
<dbReference type="eggNOG" id="COG3258">
    <property type="taxonomic scope" value="Bacteria"/>
</dbReference>
<sequence length="326" mass="33902">MPRHLVAALVVASLAACRAGEPGDAPAAKGGADRPAATEVRAASFDPAAWRAPADSEIPTDSLGASIRRGLALLQHTPDSLPHYAPGRIACRNCHLDGGRNVDAAPLAGSHARFPKYMERTGATITLADRVNYCFTRSLAGRRLPVESREMSDILAYLAFISRGVPVGAKLPGAGGLVAMKDTLVGDTLRGASVFRGKCAACHGADGAGNPAIPPGVPALWGAKSYSVGASMAREERAATFIWHNMPFGAGKTLTPQEAFDVAAYVNAHARPDSPGKELDWPAGGAPNDVPYDTKSGHKAHRPPPVLPRTNADGAIVPRPPRAATL</sequence>
<dbReference type="GO" id="GO:0046872">
    <property type="term" value="F:metal ion binding"/>
    <property type="evidence" value="ECO:0007669"/>
    <property type="project" value="UniProtKB-KW"/>
</dbReference>
<evidence type="ECO:0000256" key="5">
    <source>
        <dbReference type="SAM" id="MobiDB-lite"/>
    </source>
</evidence>
<accession>W0RIV7</accession>
<evidence type="ECO:0000313" key="8">
    <source>
        <dbReference type="Proteomes" id="UP000019151"/>
    </source>
</evidence>
<dbReference type="InParanoid" id="W0RIV7"/>
<dbReference type="AlphaFoldDB" id="W0RIV7"/>
<evidence type="ECO:0000256" key="4">
    <source>
        <dbReference type="PROSITE-ProRule" id="PRU00433"/>
    </source>
</evidence>
<evidence type="ECO:0000256" key="3">
    <source>
        <dbReference type="ARBA" id="ARBA00023004"/>
    </source>
</evidence>
<dbReference type="PANTHER" id="PTHR35008">
    <property type="entry name" value="BLL4482 PROTEIN-RELATED"/>
    <property type="match status" value="1"/>
</dbReference>
<dbReference type="Pfam" id="PF21342">
    <property type="entry name" value="SoxA-TsdA_cyt-c"/>
    <property type="match status" value="1"/>
</dbReference>
<dbReference type="PANTHER" id="PTHR35008:SF9">
    <property type="entry name" value="CYTOCHROME C DOMAIN-CONTAINING PROTEIN"/>
    <property type="match status" value="1"/>
</dbReference>
<gene>
    <name evidence="7" type="ORF">J421_1806</name>
</gene>
<feature type="domain" description="Cytochrome c" evidence="6">
    <location>
        <begin position="65"/>
        <end position="162"/>
    </location>
</feature>
<dbReference type="PROSITE" id="PS51257">
    <property type="entry name" value="PROKAR_LIPOPROTEIN"/>
    <property type="match status" value="1"/>
</dbReference>
<dbReference type="GO" id="GO:0009055">
    <property type="term" value="F:electron transfer activity"/>
    <property type="evidence" value="ECO:0007669"/>
    <property type="project" value="InterPro"/>
</dbReference>
<dbReference type="OrthoDB" id="9765171at2"/>
<keyword evidence="8" id="KW-1185">Reference proteome</keyword>
<dbReference type="PROSITE" id="PS51007">
    <property type="entry name" value="CYTC"/>
    <property type="match status" value="2"/>
</dbReference>
<dbReference type="InterPro" id="IPR009056">
    <property type="entry name" value="Cyt_c-like_dom"/>
</dbReference>
<dbReference type="Proteomes" id="UP000019151">
    <property type="component" value="Chromosome"/>
</dbReference>
<dbReference type="RefSeq" id="WP_025410846.1">
    <property type="nucleotide sequence ID" value="NZ_CP007128.1"/>
</dbReference>
<proteinExistence type="predicted"/>
<name>W0RIV7_9BACT</name>
<dbReference type="GO" id="GO:0020037">
    <property type="term" value="F:heme binding"/>
    <property type="evidence" value="ECO:0007669"/>
    <property type="project" value="InterPro"/>
</dbReference>
<keyword evidence="3 4" id="KW-0408">Iron</keyword>